<dbReference type="Proteomes" id="UP000078560">
    <property type="component" value="Unassembled WGS sequence"/>
</dbReference>
<gene>
    <name evidence="1" type="ORF">POVCU2_0097170</name>
</gene>
<dbReference type="EMBL" id="FLQU01002108">
    <property type="protein sequence ID" value="SBS95610.1"/>
    <property type="molecule type" value="Genomic_DNA"/>
</dbReference>
<accession>A0A1A8WUS8</accession>
<sequence length="329" mass="38953">MPLKKGKAKDIYKFCINSHYYELLLNHVRGNKDKVEKEQHCDTLSTSMFFKNSSATEICKEFKFLYESFIKYPNEVTSTYNILTDYDYDFLNYWLNYKLRENVNNGSIEVKEFYREIKNKDNNFFSKTNDLDDYLHVIDPDVIENIKLLYNLYSISEKIINIMNDQVYPEKGITNEEEKSCSDYKKECDKNYKEAMDRCLDSNDDFYNALKNFKDAYHIISKPSSKESNDCNSSNFSYFPEYDPVPEKEKERRIMTIKISSTLSVLSLVLPLIYKYTPFGPFLRIKISMVKDRWIHPDKNGEELLPLSTDIEDNISDNEEYNIGYSETN</sequence>
<proteinExistence type="predicted"/>
<dbReference type="AlphaFoldDB" id="A0A1A8WUS8"/>
<organism evidence="1 2">
    <name type="scientific">Plasmodium ovale curtisi</name>
    <dbReference type="NCBI Taxonomy" id="864141"/>
    <lineage>
        <taxon>Eukaryota</taxon>
        <taxon>Sar</taxon>
        <taxon>Alveolata</taxon>
        <taxon>Apicomplexa</taxon>
        <taxon>Aconoidasida</taxon>
        <taxon>Haemosporida</taxon>
        <taxon>Plasmodiidae</taxon>
        <taxon>Plasmodium</taxon>
        <taxon>Plasmodium (Plasmodium)</taxon>
    </lineage>
</organism>
<name>A0A1A8WUS8_PLAOA</name>
<evidence type="ECO:0000313" key="1">
    <source>
        <dbReference type="EMBL" id="SBS95610.1"/>
    </source>
</evidence>
<reference evidence="2" key="1">
    <citation type="submission" date="2016-05" db="EMBL/GenBank/DDBJ databases">
        <authorList>
            <person name="Naeem Raeece"/>
        </authorList>
    </citation>
    <scope>NUCLEOTIDE SEQUENCE [LARGE SCALE GENOMIC DNA]</scope>
</reference>
<evidence type="ECO:0000313" key="2">
    <source>
        <dbReference type="Proteomes" id="UP000078560"/>
    </source>
</evidence>
<protein>
    <submittedName>
        <fullName evidence="1">PIR Superfamily Protein</fullName>
    </submittedName>
</protein>